<keyword evidence="4" id="KW-1185">Reference proteome</keyword>
<dbReference type="Proteomes" id="UP000198806">
    <property type="component" value="Unassembled WGS sequence"/>
</dbReference>
<dbReference type="EMBL" id="FOWD01000016">
    <property type="protein sequence ID" value="SFO29133.1"/>
    <property type="molecule type" value="Genomic_DNA"/>
</dbReference>
<dbReference type="SMART" id="SM00635">
    <property type="entry name" value="BID_2"/>
    <property type="match status" value="3"/>
</dbReference>
<organism evidence="3 4">
    <name type="scientific">Anaerocolumna aminovalerica</name>
    <dbReference type="NCBI Taxonomy" id="1527"/>
    <lineage>
        <taxon>Bacteria</taxon>
        <taxon>Bacillati</taxon>
        <taxon>Bacillota</taxon>
        <taxon>Clostridia</taxon>
        <taxon>Lachnospirales</taxon>
        <taxon>Lachnospiraceae</taxon>
        <taxon>Anaerocolumna</taxon>
    </lineage>
</organism>
<dbReference type="SUPFAM" id="SSF49373">
    <property type="entry name" value="Invasin/intimin cell-adhesion fragments"/>
    <property type="match status" value="3"/>
</dbReference>
<evidence type="ECO:0000313" key="3">
    <source>
        <dbReference type="EMBL" id="SFO29133.1"/>
    </source>
</evidence>
<sequence length="259" mass="27469">MLNLKKILLSVLLSFISIPFILPSQPANAVSSEISFIILTQYEKTVTISDEFYIIALTSTGKKPTWKSSDSKIASVNKYGKVTAKKAGTAVITASIKGAYASCLVTVNSPTVTLNQSHITLYRGQGAKLSAKVSSKVKPKWKTSKKSVATVDQNGNITAVKNGTAVITATVNGVSDICEVIVKKPVITLSAEELTIKAGSATSITANVSSGNSPIWSTSNSKIISINSKGQIKALKKGRAYVYAKEDGTKARCTIYVTE</sequence>
<feature type="chain" id="PRO_5011762465" evidence="1">
    <location>
        <begin position="30"/>
        <end position="259"/>
    </location>
</feature>
<feature type="domain" description="BIG2" evidence="2">
    <location>
        <begin position="182"/>
        <end position="254"/>
    </location>
</feature>
<protein>
    <submittedName>
        <fullName evidence="3">Ig-like domain (Group 2)</fullName>
    </submittedName>
</protein>
<name>A0A1I5FZX5_9FIRM</name>
<dbReference type="RefSeq" id="WP_091686834.1">
    <property type="nucleotide sequence ID" value="NZ_BAABFM010000020.1"/>
</dbReference>
<gene>
    <name evidence="3" type="ORF">SAMN04489757_11693</name>
</gene>
<dbReference type="PANTHER" id="PTHR23019">
    <property type="entry name" value="NUCLEAR PORE MEMBRANE GLYCOPROTEIN GP210-RELATED"/>
    <property type="match status" value="1"/>
</dbReference>
<proteinExistence type="predicted"/>
<dbReference type="Gene3D" id="2.60.40.1080">
    <property type="match status" value="3"/>
</dbReference>
<dbReference type="AlphaFoldDB" id="A0A1I5FZX5"/>
<dbReference type="InterPro" id="IPR045197">
    <property type="entry name" value="NUP210-like"/>
</dbReference>
<keyword evidence="1" id="KW-0732">Signal</keyword>
<evidence type="ECO:0000313" key="4">
    <source>
        <dbReference type="Proteomes" id="UP000198806"/>
    </source>
</evidence>
<reference evidence="3 4" key="1">
    <citation type="submission" date="2016-10" db="EMBL/GenBank/DDBJ databases">
        <authorList>
            <person name="de Groot N.N."/>
        </authorList>
    </citation>
    <scope>NUCLEOTIDE SEQUENCE [LARGE SCALE GENOMIC DNA]</scope>
    <source>
        <strain evidence="3 4">DSM 1283</strain>
    </source>
</reference>
<evidence type="ECO:0000259" key="2">
    <source>
        <dbReference type="SMART" id="SM00635"/>
    </source>
</evidence>
<dbReference type="InterPro" id="IPR003343">
    <property type="entry name" value="Big_2"/>
</dbReference>
<feature type="domain" description="BIG2" evidence="2">
    <location>
        <begin position="108"/>
        <end position="181"/>
    </location>
</feature>
<accession>A0A1I5FZX5</accession>
<evidence type="ECO:0000256" key="1">
    <source>
        <dbReference type="SAM" id="SignalP"/>
    </source>
</evidence>
<feature type="signal peptide" evidence="1">
    <location>
        <begin position="1"/>
        <end position="29"/>
    </location>
</feature>
<dbReference type="PANTHER" id="PTHR23019:SF0">
    <property type="entry name" value="NUCLEAR PORE MEMBRANE GLYCOPROTEIN 210"/>
    <property type="match status" value="1"/>
</dbReference>
<dbReference type="InterPro" id="IPR008964">
    <property type="entry name" value="Invasin/intimin_cell_adhesion"/>
</dbReference>
<dbReference type="STRING" id="1527.SAMN04489757_11693"/>
<dbReference type="OrthoDB" id="2068322at2"/>
<dbReference type="Pfam" id="PF02368">
    <property type="entry name" value="Big_2"/>
    <property type="match status" value="2"/>
</dbReference>
<feature type="domain" description="BIG2" evidence="2">
    <location>
        <begin position="33"/>
        <end position="106"/>
    </location>
</feature>